<accession>A0A158L6V0</accession>
<evidence type="ECO:0000313" key="3">
    <source>
        <dbReference type="EMBL" id="SAL88769.1"/>
    </source>
</evidence>
<feature type="compositionally biased region" description="Low complexity" evidence="1">
    <location>
        <begin position="227"/>
        <end position="252"/>
    </location>
</feature>
<organism evidence="3 4">
    <name type="scientific">Caballeronia arvi</name>
    <dbReference type="NCBI Taxonomy" id="1777135"/>
    <lineage>
        <taxon>Bacteria</taxon>
        <taxon>Pseudomonadati</taxon>
        <taxon>Pseudomonadota</taxon>
        <taxon>Betaproteobacteria</taxon>
        <taxon>Burkholderiales</taxon>
        <taxon>Burkholderiaceae</taxon>
        <taxon>Caballeronia</taxon>
    </lineage>
</organism>
<sequence>MCDSITDRASSSEAPSDDLAKWQAEKAFREREVAVKEKELTIKEAENAASKWRNPLVVAIFAAAVAAAGNAVVALTNGIFQRQLETQTSEHSRILEMIKTGDPDKAATNLKFLLDAGLVADPDNYRKLKAFLDTRKAGSGPTLPAPESQRIVGQVVTSHAGDSPEDGPDATSCVSADVANGWHIVPGSGHIVTDSIVNGTLSVTVQDETPDHYCGTFHITRADRGHSAGASAHADAVERSSTGSNRSLGSSSQQETSTLPYLK</sequence>
<dbReference type="EMBL" id="FCOM02000174">
    <property type="protein sequence ID" value="SAL88769.1"/>
    <property type="molecule type" value="Genomic_DNA"/>
</dbReference>
<comment type="caution">
    <text evidence="3">The sequence shown here is derived from an EMBL/GenBank/DDBJ whole genome shotgun (WGS) entry which is preliminary data.</text>
</comment>
<dbReference type="Proteomes" id="UP000055019">
    <property type="component" value="Unassembled WGS sequence"/>
</dbReference>
<keyword evidence="4" id="KW-1185">Reference proteome</keyword>
<evidence type="ECO:0000256" key="2">
    <source>
        <dbReference type="SAM" id="Phobius"/>
    </source>
</evidence>
<keyword evidence="2" id="KW-0812">Transmembrane</keyword>
<feature type="region of interest" description="Disordered" evidence="1">
    <location>
        <begin position="225"/>
        <end position="263"/>
    </location>
</feature>
<keyword evidence="2" id="KW-0472">Membrane</keyword>
<feature type="transmembrane region" description="Helical" evidence="2">
    <location>
        <begin position="56"/>
        <end position="80"/>
    </location>
</feature>
<proteinExistence type="predicted"/>
<feature type="compositionally biased region" description="Polar residues" evidence="1">
    <location>
        <begin position="253"/>
        <end position="263"/>
    </location>
</feature>
<gene>
    <name evidence="3" type="ORF">AWB74_08722</name>
</gene>
<evidence type="ECO:0000313" key="4">
    <source>
        <dbReference type="Proteomes" id="UP000055019"/>
    </source>
</evidence>
<evidence type="ECO:0000256" key="1">
    <source>
        <dbReference type="SAM" id="MobiDB-lite"/>
    </source>
</evidence>
<reference evidence="3" key="1">
    <citation type="submission" date="2016-01" db="EMBL/GenBank/DDBJ databases">
        <authorList>
            <person name="Peeters C."/>
        </authorList>
    </citation>
    <scope>NUCLEOTIDE SEQUENCE [LARGE SCALE GENOMIC DNA]</scope>
    <source>
        <strain evidence="3">LMG 29317</strain>
    </source>
</reference>
<keyword evidence="2" id="KW-1133">Transmembrane helix</keyword>
<name>A0A158L6V0_9BURK</name>
<dbReference type="AlphaFoldDB" id="A0A158L6V0"/>
<protein>
    <submittedName>
        <fullName evidence="3">Uncharacterized protein</fullName>
    </submittedName>
</protein>